<reference evidence="2 3" key="1">
    <citation type="submission" date="2012-05" db="EMBL/GenBank/DDBJ databases">
        <title>Recombination and specialization in a pathogen metapopulation.</title>
        <authorList>
            <person name="Gardiner A."/>
            <person name="Kemen E."/>
            <person name="Schultz-Larsen T."/>
            <person name="MacLean D."/>
            <person name="Van Oosterhout C."/>
            <person name="Jones J.D.G."/>
        </authorList>
    </citation>
    <scope>NUCLEOTIDE SEQUENCE [LARGE SCALE GENOMIC DNA]</scope>
    <source>
        <strain evidence="2 3">Ac Nc2</strain>
    </source>
</reference>
<accession>A0A024GND9</accession>
<dbReference type="InParanoid" id="A0A024GND9"/>
<organism evidence="2 3">
    <name type="scientific">Albugo candida</name>
    <dbReference type="NCBI Taxonomy" id="65357"/>
    <lineage>
        <taxon>Eukaryota</taxon>
        <taxon>Sar</taxon>
        <taxon>Stramenopiles</taxon>
        <taxon>Oomycota</taxon>
        <taxon>Peronosporomycetes</taxon>
        <taxon>Albuginales</taxon>
        <taxon>Albuginaceae</taxon>
        <taxon>Albugo</taxon>
    </lineage>
</organism>
<dbReference type="AlphaFoldDB" id="A0A024GND9"/>
<dbReference type="EMBL" id="CAIX01000212">
    <property type="protein sequence ID" value="CCI48249.1"/>
    <property type="molecule type" value="Genomic_DNA"/>
</dbReference>
<evidence type="ECO:0000313" key="2">
    <source>
        <dbReference type="EMBL" id="CCI48249.1"/>
    </source>
</evidence>
<gene>
    <name evidence="2" type="ORF">BN9_093220</name>
</gene>
<feature type="compositionally biased region" description="Basic residues" evidence="1">
    <location>
        <begin position="34"/>
        <end position="45"/>
    </location>
</feature>
<protein>
    <recommendedName>
        <fullName evidence="4">rRNA-processing protein FYV7</fullName>
    </recommendedName>
</protein>
<feature type="region of interest" description="Disordered" evidence="1">
    <location>
        <begin position="1"/>
        <end position="61"/>
    </location>
</feature>
<dbReference type="OrthoDB" id="70556at2759"/>
<evidence type="ECO:0000313" key="3">
    <source>
        <dbReference type="Proteomes" id="UP000053237"/>
    </source>
</evidence>
<comment type="caution">
    <text evidence="2">The sequence shown here is derived from an EMBL/GenBank/DDBJ whole genome shotgun (WGS) entry which is preliminary data.</text>
</comment>
<proteinExistence type="predicted"/>
<keyword evidence="3" id="KW-1185">Reference proteome</keyword>
<sequence>MEKSRGKNGAVSLTRFMNGKRCERRKDTTESKQKMIRKCQWKRTREKIAKNKSEQQSSNGSMSFYDQFFSTLTNQVSETQRKKPLINNRPDPLFKAKRKAEQIKSKREEGIELKKQKHENIQKTIKARKKRHAMLSARTATGQPIVRNQISDILKQLQKPKEN</sequence>
<dbReference type="Proteomes" id="UP000053237">
    <property type="component" value="Unassembled WGS sequence"/>
</dbReference>
<feature type="compositionally biased region" description="Basic and acidic residues" evidence="1">
    <location>
        <begin position="20"/>
        <end position="33"/>
    </location>
</feature>
<evidence type="ECO:0008006" key="4">
    <source>
        <dbReference type="Google" id="ProtNLM"/>
    </source>
</evidence>
<evidence type="ECO:0000256" key="1">
    <source>
        <dbReference type="SAM" id="MobiDB-lite"/>
    </source>
</evidence>
<name>A0A024GND9_9STRA</name>